<dbReference type="Proteomes" id="UP000249799">
    <property type="component" value="Chromosome"/>
</dbReference>
<organism evidence="1 2">
    <name type="scientific">Bradymonas sediminis</name>
    <dbReference type="NCBI Taxonomy" id="1548548"/>
    <lineage>
        <taxon>Bacteria</taxon>
        <taxon>Deltaproteobacteria</taxon>
        <taxon>Bradymonadales</taxon>
        <taxon>Bradymonadaceae</taxon>
        <taxon>Bradymonas</taxon>
    </lineage>
</organism>
<name>A0A2Z4FH06_9DELT</name>
<protein>
    <submittedName>
        <fullName evidence="1">Uncharacterized protein</fullName>
    </submittedName>
</protein>
<dbReference type="RefSeq" id="WP_111331849.1">
    <property type="nucleotide sequence ID" value="NZ_CP030032.1"/>
</dbReference>
<dbReference type="AlphaFoldDB" id="A0A2Z4FH06"/>
<dbReference type="KEGG" id="bsed:DN745_02440"/>
<evidence type="ECO:0000313" key="2">
    <source>
        <dbReference type="Proteomes" id="UP000249799"/>
    </source>
</evidence>
<proteinExistence type="predicted"/>
<sequence>MQMKEEKVVSLSAHTRAKGLPFYTRELFAHVAELSKEEQMQAFRSLLVGADFGAIGARLRGRGGLVCWDE</sequence>
<keyword evidence="2" id="KW-1185">Reference proteome</keyword>
<dbReference type="EMBL" id="CP030032">
    <property type="protein sequence ID" value="AWV88257.1"/>
    <property type="molecule type" value="Genomic_DNA"/>
</dbReference>
<gene>
    <name evidence="1" type="ORF">DN745_02440</name>
</gene>
<reference evidence="1 2" key="1">
    <citation type="submission" date="2018-06" db="EMBL/GenBank/DDBJ databases">
        <title>Lujinxingia sediminis gen. nov. sp. nov., a new facultative anaerobic member of the class Deltaproteobacteria, and proposal of Lujinxingaceae fam. nov.</title>
        <authorList>
            <person name="Guo L.-Y."/>
            <person name="Li C.-M."/>
            <person name="Wang S."/>
            <person name="Du Z.-J."/>
        </authorList>
    </citation>
    <scope>NUCLEOTIDE SEQUENCE [LARGE SCALE GENOMIC DNA]</scope>
    <source>
        <strain evidence="1 2">FA350</strain>
    </source>
</reference>
<accession>A0A2Z4FH06</accession>
<evidence type="ECO:0000313" key="1">
    <source>
        <dbReference type="EMBL" id="AWV88257.1"/>
    </source>
</evidence>